<dbReference type="GO" id="GO:0016020">
    <property type="term" value="C:membrane"/>
    <property type="evidence" value="ECO:0007669"/>
    <property type="project" value="InterPro"/>
</dbReference>
<dbReference type="EMBL" id="JAFICZ010000001">
    <property type="protein sequence ID" value="MBP1295793.1"/>
    <property type="molecule type" value="Genomic_DNA"/>
</dbReference>
<gene>
    <name evidence="8" type="ORF">JOH49_005546</name>
</gene>
<dbReference type="PANTHER" id="PTHR46743:SF2">
    <property type="entry name" value="TEICHOIC ACIDS EXPORT ATP-BINDING PROTEIN TAGH"/>
    <property type="match status" value="1"/>
</dbReference>
<dbReference type="SMART" id="SM00382">
    <property type="entry name" value="AAA"/>
    <property type="match status" value="1"/>
</dbReference>
<dbReference type="CDD" id="cd10147">
    <property type="entry name" value="Wzt_C-like"/>
    <property type="match status" value="1"/>
</dbReference>
<keyword evidence="2" id="KW-0813">Transport</keyword>
<keyword evidence="4" id="KW-0067">ATP-binding</keyword>
<dbReference type="Gene3D" id="3.40.50.300">
    <property type="entry name" value="P-loop containing nucleotide triphosphate hydrolases"/>
    <property type="match status" value="1"/>
</dbReference>
<dbReference type="CDD" id="cd03220">
    <property type="entry name" value="ABC_KpsT_Wzt"/>
    <property type="match status" value="1"/>
</dbReference>
<evidence type="ECO:0000256" key="3">
    <source>
        <dbReference type="ARBA" id="ARBA00022741"/>
    </source>
</evidence>
<sequence length="447" mass="48497">MTGSEIAIRARGLRKAYRVYEHAIDPLVEVIRRVPRHTERVALQAVDLDLKRGEIVGILGRNGAGKSTLLKIIAGTLERSSGDLDVNGRITAILELGTGFHPDYTGRENIFMGGLCLGTPKAEIERKLDSIIEFSELRDVIDQPFKTYSTGMQARLTFATAISVEPDILIVDEALSVGDARFQMKCFGWIQRLKQKNATILLVSHDTNTITTFCDRALILEGGRVFAEGEAGPISVVYHNLLFGKSEASTATAAEEASSPGLENAISQRTVENTDDSELPAEEIAPKVRYGSGEGRLLDWGVFDEHGRRATLLQSGSNYRFSMRFRCDADIPALSCGFAIKDRRGTVVWGATNLTSHGVAWQARAGDVLTIACDCTMWLAAGDFFLTLGAAHLHDGAKIDFVEDAIQFRVVGTKGAFTTALVNLESEIVISSEQEDVARVSGAVGGC</sequence>
<evidence type="ECO:0000256" key="6">
    <source>
        <dbReference type="SAM" id="MobiDB-lite"/>
    </source>
</evidence>
<evidence type="ECO:0000256" key="5">
    <source>
        <dbReference type="ARBA" id="ARBA00024722"/>
    </source>
</evidence>
<feature type="domain" description="ABC transporter" evidence="7">
    <location>
        <begin position="25"/>
        <end position="247"/>
    </location>
</feature>
<dbReference type="GO" id="GO:0140359">
    <property type="term" value="F:ABC-type transporter activity"/>
    <property type="evidence" value="ECO:0007669"/>
    <property type="project" value="InterPro"/>
</dbReference>
<protein>
    <submittedName>
        <fullName evidence="8">ABC-type polysaccharide/polyol phosphate transport system ATPase subunit</fullName>
    </submittedName>
</protein>
<dbReference type="InterPro" id="IPR003593">
    <property type="entry name" value="AAA+_ATPase"/>
</dbReference>
<accession>A0A8I2C659</accession>
<dbReference type="GO" id="GO:0016887">
    <property type="term" value="F:ATP hydrolysis activity"/>
    <property type="evidence" value="ECO:0007669"/>
    <property type="project" value="InterPro"/>
</dbReference>
<dbReference type="Pfam" id="PF00005">
    <property type="entry name" value="ABC_tran"/>
    <property type="match status" value="1"/>
</dbReference>
<dbReference type="GO" id="GO:0005524">
    <property type="term" value="F:ATP binding"/>
    <property type="evidence" value="ECO:0007669"/>
    <property type="project" value="UniProtKB-KW"/>
</dbReference>
<dbReference type="Gene3D" id="2.70.50.60">
    <property type="entry name" value="abc- transporter (atp binding component) like domain"/>
    <property type="match status" value="1"/>
</dbReference>
<evidence type="ECO:0000313" key="9">
    <source>
        <dbReference type="Proteomes" id="UP000673383"/>
    </source>
</evidence>
<comment type="caution">
    <text evidence="8">The sequence shown here is derived from an EMBL/GenBank/DDBJ whole genome shotgun (WGS) entry which is preliminary data.</text>
</comment>
<name>A0A8I2C659_BRAEL</name>
<evidence type="ECO:0000256" key="4">
    <source>
        <dbReference type="ARBA" id="ARBA00022840"/>
    </source>
</evidence>
<evidence type="ECO:0000256" key="1">
    <source>
        <dbReference type="ARBA" id="ARBA00005417"/>
    </source>
</evidence>
<dbReference type="InterPro" id="IPR003439">
    <property type="entry name" value="ABC_transporter-like_ATP-bd"/>
</dbReference>
<dbReference type="InterPro" id="IPR027417">
    <property type="entry name" value="P-loop_NTPase"/>
</dbReference>
<dbReference type="SUPFAM" id="SSF52540">
    <property type="entry name" value="P-loop containing nucleoside triphosphate hydrolases"/>
    <property type="match status" value="1"/>
</dbReference>
<evidence type="ECO:0000259" key="7">
    <source>
        <dbReference type="PROSITE" id="PS50893"/>
    </source>
</evidence>
<dbReference type="PROSITE" id="PS50893">
    <property type="entry name" value="ABC_TRANSPORTER_2"/>
    <property type="match status" value="1"/>
</dbReference>
<dbReference type="InterPro" id="IPR015860">
    <property type="entry name" value="ABC_transpr_TagH-like"/>
</dbReference>
<reference evidence="8" key="1">
    <citation type="submission" date="2021-02" db="EMBL/GenBank/DDBJ databases">
        <title>Genomic Encyclopedia of Type Strains, Phase IV (KMG-V): Genome sequencing to study the core and pangenomes of soil and plant-associated prokaryotes.</title>
        <authorList>
            <person name="Whitman W."/>
        </authorList>
    </citation>
    <scope>NUCLEOTIDE SEQUENCE</scope>
    <source>
        <strain evidence="8">USDA 406</strain>
    </source>
</reference>
<dbReference type="PANTHER" id="PTHR46743">
    <property type="entry name" value="TEICHOIC ACIDS EXPORT ATP-BINDING PROTEIN TAGH"/>
    <property type="match status" value="1"/>
</dbReference>
<evidence type="ECO:0000256" key="2">
    <source>
        <dbReference type="ARBA" id="ARBA00022448"/>
    </source>
</evidence>
<dbReference type="AlphaFoldDB" id="A0A8I2C659"/>
<dbReference type="Pfam" id="PF14524">
    <property type="entry name" value="Wzt_C"/>
    <property type="match status" value="1"/>
</dbReference>
<dbReference type="RefSeq" id="WP_172647621.1">
    <property type="nucleotide sequence ID" value="NZ_JAFICZ010000001.1"/>
</dbReference>
<comment type="function">
    <text evidence="5">Involved in beta-(1--&gt;2)glucan export. Transmembrane domains (TMD) form a pore in the inner membrane and the ATP-binding domain (NBD) is responsible for energy generation.</text>
</comment>
<keyword evidence="3" id="KW-0547">Nucleotide-binding</keyword>
<dbReference type="InterPro" id="IPR050683">
    <property type="entry name" value="Bact_Polysacc_Export_ATP-bd"/>
</dbReference>
<feature type="region of interest" description="Disordered" evidence="6">
    <location>
        <begin position="255"/>
        <end position="277"/>
    </location>
</feature>
<proteinExistence type="inferred from homology"/>
<dbReference type="Proteomes" id="UP000673383">
    <property type="component" value="Unassembled WGS sequence"/>
</dbReference>
<comment type="similarity">
    <text evidence="1">Belongs to the ABC transporter superfamily.</text>
</comment>
<dbReference type="InterPro" id="IPR029439">
    <property type="entry name" value="Wzt_C"/>
</dbReference>
<organism evidence="8 9">
    <name type="scientific">Bradyrhizobium elkanii</name>
    <dbReference type="NCBI Taxonomy" id="29448"/>
    <lineage>
        <taxon>Bacteria</taxon>
        <taxon>Pseudomonadati</taxon>
        <taxon>Pseudomonadota</taxon>
        <taxon>Alphaproteobacteria</taxon>
        <taxon>Hyphomicrobiales</taxon>
        <taxon>Nitrobacteraceae</taxon>
        <taxon>Bradyrhizobium</taxon>
    </lineage>
</organism>
<evidence type="ECO:0000313" key="8">
    <source>
        <dbReference type="EMBL" id="MBP1295793.1"/>
    </source>
</evidence>